<dbReference type="SUPFAM" id="SSF116846">
    <property type="entry name" value="MIT domain"/>
    <property type="match status" value="1"/>
</dbReference>
<dbReference type="Proteomes" id="UP001465976">
    <property type="component" value="Unassembled WGS sequence"/>
</dbReference>
<dbReference type="Gene3D" id="1.20.58.80">
    <property type="entry name" value="Phosphotransferase system, lactose/cellobiose-type IIA subunit"/>
    <property type="match status" value="1"/>
</dbReference>
<dbReference type="GO" id="GO:0006508">
    <property type="term" value="P:proteolysis"/>
    <property type="evidence" value="ECO:0007669"/>
    <property type="project" value="UniProtKB-KW"/>
</dbReference>
<evidence type="ECO:0000256" key="1">
    <source>
        <dbReference type="SAM" id="MobiDB-lite"/>
    </source>
</evidence>
<comment type="caution">
    <text evidence="3">The sequence shown here is derived from an EMBL/GenBank/DDBJ whole genome shotgun (WGS) entry which is preliminary data.</text>
</comment>
<dbReference type="EMBL" id="JBAHYK010000142">
    <property type="protein sequence ID" value="KAL0577696.1"/>
    <property type="molecule type" value="Genomic_DNA"/>
</dbReference>
<proteinExistence type="predicted"/>
<sequence>MQRNTPSSKEAESAYAKATKAEIANDFDSAFQNYIKAADLFLHLSRMNTGDERRRDKWKNDASKALERAEKIKHFIDRSNEARQPSTTPASMGAERSNQQQHFRLTPVSIDPFSPRAYAVLYVLSPD</sequence>
<evidence type="ECO:0000313" key="4">
    <source>
        <dbReference type="Proteomes" id="UP001465976"/>
    </source>
</evidence>
<organism evidence="3 4">
    <name type="scientific">Marasmius crinis-equi</name>
    <dbReference type="NCBI Taxonomy" id="585013"/>
    <lineage>
        <taxon>Eukaryota</taxon>
        <taxon>Fungi</taxon>
        <taxon>Dikarya</taxon>
        <taxon>Basidiomycota</taxon>
        <taxon>Agaricomycotina</taxon>
        <taxon>Agaricomycetes</taxon>
        <taxon>Agaricomycetidae</taxon>
        <taxon>Agaricales</taxon>
        <taxon>Marasmiineae</taxon>
        <taxon>Marasmiaceae</taxon>
        <taxon>Marasmius</taxon>
    </lineage>
</organism>
<dbReference type="GO" id="GO:0008233">
    <property type="term" value="F:peptidase activity"/>
    <property type="evidence" value="ECO:0007669"/>
    <property type="project" value="UniProtKB-KW"/>
</dbReference>
<gene>
    <name evidence="3" type="primary">RIM13_2</name>
    <name evidence="3" type="ORF">V5O48_004300</name>
</gene>
<feature type="compositionally biased region" description="Polar residues" evidence="1">
    <location>
        <begin position="82"/>
        <end position="102"/>
    </location>
</feature>
<reference evidence="3 4" key="1">
    <citation type="submission" date="2024-02" db="EMBL/GenBank/DDBJ databases">
        <title>A draft genome for the cacao thread blight pathogen Marasmius crinis-equi.</title>
        <authorList>
            <person name="Cohen S.P."/>
            <person name="Baruah I.K."/>
            <person name="Amoako-Attah I."/>
            <person name="Bukari Y."/>
            <person name="Meinhardt L.W."/>
            <person name="Bailey B.A."/>
        </authorList>
    </citation>
    <scope>NUCLEOTIDE SEQUENCE [LARGE SCALE GENOMIC DNA]</scope>
    <source>
        <strain evidence="3 4">GH-76</strain>
    </source>
</reference>
<accession>A0ABR3FQH1</accession>
<dbReference type="Pfam" id="PF04212">
    <property type="entry name" value="MIT"/>
    <property type="match status" value="1"/>
</dbReference>
<name>A0ABR3FQH1_9AGAR</name>
<dbReference type="SMART" id="SM00745">
    <property type="entry name" value="MIT"/>
    <property type="match status" value="1"/>
</dbReference>
<evidence type="ECO:0000259" key="2">
    <source>
        <dbReference type="SMART" id="SM00745"/>
    </source>
</evidence>
<feature type="domain" description="MIT" evidence="2">
    <location>
        <begin position="4"/>
        <end position="82"/>
    </location>
</feature>
<feature type="region of interest" description="Disordered" evidence="1">
    <location>
        <begin position="77"/>
        <end position="102"/>
    </location>
</feature>
<evidence type="ECO:0000313" key="3">
    <source>
        <dbReference type="EMBL" id="KAL0577696.1"/>
    </source>
</evidence>
<protein>
    <submittedName>
        <fullName evidence="3">Cysteine protease</fullName>
    </submittedName>
</protein>
<keyword evidence="3" id="KW-0378">Hydrolase</keyword>
<dbReference type="InterPro" id="IPR007330">
    <property type="entry name" value="MIT_dom"/>
</dbReference>
<keyword evidence="3" id="KW-0645">Protease</keyword>
<dbReference type="InterPro" id="IPR036181">
    <property type="entry name" value="MIT_dom_sf"/>
</dbReference>
<keyword evidence="4" id="KW-1185">Reference proteome</keyword>